<dbReference type="EMBL" id="PHKW01000001">
    <property type="protein sequence ID" value="PKV18807.1"/>
    <property type="molecule type" value="Genomic_DNA"/>
</dbReference>
<dbReference type="OrthoDB" id="5998444at2"/>
<sequence length="181" mass="20462">MLYLLLGLIVIEGILLITWNRPYFSWGLPVSTRRIAVTHDALACFSLAQVENAVEQSRWPDLRFHRLSENVYAFRETFLFVGGAYPMIMRGRIVIDRRQREIIMTGFCNWTVLAMVVGFLVPAAVIRPGATLMFAGCLGLSYLLQRSRFISVETAVRLLLQTNTTPLIPRLADASRRASAD</sequence>
<organism evidence="2 4">
    <name type="scientific">Xanthomonas prunicola</name>
    <dbReference type="NCBI Taxonomy" id="2053930"/>
    <lineage>
        <taxon>Bacteria</taxon>
        <taxon>Pseudomonadati</taxon>
        <taxon>Pseudomonadota</taxon>
        <taxon>Gammaproteobacteria</taxon>
        <taxon>Lysobacterales</taxon>
        <taxon>Lysobacteraceae</taxon>
        <taxon>Xanthomonas</taxon>
    </lineage>
</organism>
<feature type="transmembrane region" description="Helical" evidence="1">
    <location>
        <begin position="102"/>
        <end position="120"/>
    </location>
</feature>
<evidence type="ECO:0000313" key="2">
    <source>
        <dbReference type="EMBL" id="PKV14525.1"/>
    </source>
</evidence>
<keyword evidence="1" id="KW-1133">Transmembrane helix</keyword>
<name>A0A2N3RPU2_9XANT</name>
<keyword evidence="1" id="KW-0472">Membrane</keyword>
<reference evidence="4 5" key="1">
    <citation type="submission" date="2017-11" db="EMBL/GenBank/DDBJ databases">
        <title>Xanthomonas prunicola sp. nov., a novel pathogen that affects nectarine (Prunus persica var. nectarine) trees.</title>
        <authorList>
            <person name="Lopez M."/>
            <person name="Lopez-Soriano P."/>
            <person name="Garita-Cambronero J."/>
            <person name="Beltran C."/>
            <person name="Taghouti G."/>
            <person name="Portier P."/>
            <person name="Cubero J."/>
            <person name="Fischer-Le Saux M."/>
            <person name="Marco-Noales E."/>
        </authorList>
    </citation>
    <scope>NUCLEOTIDE SEQUENCE [LARGE SCALE GENOMIC DNA]</scope>
    <source>
        <strain evidence="2 4">CFBP8353</strain>
        <strain evidence="3 5">CFBP8354</strain>
    </source>
</reference>
<dbReference type="AlphaFoldDB" id="A0A2N3RPU2"/>
<protein>
    <submittedName>
        <fullName evidence="2">Uncharacterized protein</fullName>
    </submittedName>
</protein>
<evidence type="ECO:0000313" key="3">
    <source>
        <dbReference type="EMBL" id="PKV18807.1"/>
    </source>
</evidence>
<dbReference type="RefSeq" id="WP_101362278.1">
    <property type="nucleotide sequence ID" value="NZ_PHKV01000001.1"/>
</dbReference>
<dbReference type="Proteomes" id="UP000233720">
    <property type="component" value="Unassembled WGS sequence"/>
</dbReference>
<gene>
    <name evidence="2" type="ORF">XpruCFBP8353_05655</name>
    <name evidence="3" type="ORF">XpruCFBP8354_05655</name>
</gene>
<keyword evidence="1" id="KW-0812">Transmembrane</keyword>
<comment type="caution">
    <text evidence="2">The sequence shown here is derived from an EMBL/GenBank/DDBJ whole genome shotgun (WGS) entry which is preliminary data.</text>
</comment>
<accession>A0A2N3RPU2</accession>
<evidence type="ECO:0000313" key="5">
    <source>
        <dbReference type="Proteomes" id="UP000233748"/>
    </source>
</evidence>
<feature type="transmembrane region" description="Helical" evidence="1">
    <location>
        <begin position="6"/>
        <end position="24"/>
    </location>
</feature>
<evidence type="ECO:0000313" key="4">
    <source>
        <dbReference type="Proteomes" id="UP000233720"/>
    </source>
</evidence>
<keyword evidence="5" id="KW-1185">Reference proteome</keyword>
<dbReference type="Proteomes" id="UP000233748">
    <property type="component" value="Unassembled WGS sequence"/>
</dbReference>
<proteinExistence type="predicted"/>
<evidence type="ECO:0000256" key="1">
    <source>
        <dbReference type="SAM" id="Phobius"/>
    </source>
</evidence>
<dbReference type="EMBL" id="PHKV01000001">
    <property type="protein sequence ID" value="PKV14525.1"/>
    <property type="molecule type" value="Genomic_DNA"/>
</dbReference>